<dbReference type="Proteomes" id="UP000198959">
    <property type="component" value="Unassembled WGS sequence"/>
</dbReference>
<reference evidence="3" key="2">
    <citation type="submission" date="2016-06" db="EMBL/GenBank/DDBJ databases">
        <authorList>
            <person name="Varghese N."/>
            <person name="Submissions Spin"/>
        </authorList>
    </citation>
    <scope>NUCLEOTIDE SEQUENCE [LARGE SCALE GENOMIC DNA]</scope>
    <source>
        <strain evidence="3">DSM 43817</strain>
    </source>
</reference>
<evidence type="ECO:0000313" key="2">
    <source>
        <dbReference type="EMBL" id="SCL43359.1"/>
    </source>
</evidence>
<accession>A0A1C6TNN0</accession>
<dbReference type="STRING" id="145854.GA0074692_6686"/>
<evidence type="ECO:0000313" key="1">
    <source>
        <dbReference type="EMBL" id="SCL42159.1"/>
    </source>
</evidence>
<gene>
    <name evidence="1" type="ORF">GA0074692_6686</name>
    <name evidence="2" type="ORF">GA0074692_6841</name>
</gene>
<name>A0A1C6TNN0_9ACTN</name>
<proteinExistence type="predicted"/>
<dbReference type="EMBL" id="FMHW01000004">
    <property type="protein sequence ID" value="SCL43359.1"/>
    <property type="molecule type" value="Genomic_DNA"/>
</dbReference>
<protein>
    <submittedName>
        <fullName evidence="2">Uncharacterized protein</fullName>
    </submittedName>
</protein>
<dbReference type="EMBL" id="FMHW01000002">
    <property type="protein sequence ID" value="SCL42159.1"/>
    <property type="molecule type" value="Genomic_DNA"/>
</dbReference>
<organism evidence="2 3">
    <name type="scientific">Micromonospora pallida</name>
    <dbReference type="NCBI Taxonomy" id="145854"/>
    <lineage>
        <taxon>Bacteria</taxon>
        <taxon>Bacillati</taxon>
        <taxon>Actinomycetota</taxon>
        <taxon>Actinomycetes</taxon>
        <taxon>Micromonosporales</taxon>
        <taxon>Micromonosporaceae</taxon>
        <taxon>Micromonospora</taxon>
    </lineage>
</organism>
<reference evidence="2" key="1">
    <citation type="submission" date="2016-06" db="EMBL/GenBank/DDBJ databases">
        <authorList>
            <person name="Kjaerup R.B."/>
            <person name="Dalgaard T.S."/>
            <person name="Juul-Madsen H.R."/>
        </authorList>
    </citation>
    <scope>NUCLEOTIDE SEQUENCE [LARGE SCALE GENOMIC DNA]</scope>
    <source>
        <strain evidence="2">DSM 43817</strain>
    </source>
</reference>
<sequence>MLRAEGLVDVASGRGTRVRELVDLERVAVPRGAVTRSRMPTVEERAEMDIPEGVPVLVVILGGRVRGVYPADRAEITHS</sequence>
<keyword evidence="3" id="KW-1185">Reference proteome</keyword>
<dbReference type="AlphaFoldDB" id="A0A1C6TNN0"/>
<evidence type="ECO:0000313" key="3">
    <source>
        <dbReference type="Proteomes" id="UP000198959"/>
    </source>
</evidence>